<dbReference type="AlphaFoldDB" id="A0AAV0M717"/>
<comment type="caution">
    <text evidence="7">The sequence shown here is derived from an EMBL/GenBank/DDBJ whole genome shotgun (WGS) entry which is preliminary data.</text>
</comment>
<dbReference type="Pfam" id="PF02365">
    <property type="entry name" value="NAM"/>
    <property type="match status" value="1"/>
</dbReference>
<keyword evidence="3" id="KW-0804">Transcription</keyword>
<keyword evidence="1" id="KW-0805">Transcription regulation</keyword>
<keyword evidence="8" id="KW-1185">Reference proteome</keyword>
<dbReference type="PANTHER" id="PTHR31744">
    <property type="entry name" value="PROTEIN CUP-SHAPED COTYLEDON 2-RELATED"/>
    <property type="match status" value="1"/>
</dbReference>
<dbReference type="Gene3D" id="2.170.150.80">
    <property type="entry name" value="NAC domain"/>
    <property type="match status" value="1"/>
</dbReference>
<dbReference type="EMBL" id="CAMGYJ010000007">
    <property type="protein sequence ID" value="CAI0441829.1"/>
    <property type="molecule type" value="Genomic_DNA"/>
</dbReference>
<dbReference type="Proteomes" id="UP001154282">
    <property type="component" value="Unassembled WGS sequence"/>
</dbReference>
<dbReference type="GO" id="GO:0003677">
    <property type="term" value="F:DNA binding"/>
    <property type="evidence" value="ECO:0007669"/>
    <property type="project" value="UniProtKB-KW"/>
</dbReference>
<evidence type="ECO:0000256" key="1">
    <source>
        <dbReference type="ARBA" id="ARBA00023015"/>
    </source>
</evidence>
<name>A0AAV0M717_9ROSI</name>
<evidence type="ECO:0000256" key="2">
    <source>
        <dbReference type="ARBA" id="ARBA00023125"/>
    </source>
</evidence>
<feature type="region of interest" description="Disordered" evidence="5">
    <location>
        <begin position="1"/>
        <end position="25"/>
    </location>
</feature>
<accession>A0AAV0M717</accession>
<reference evidence="7" key="1">
    <citation type="submission" date="2022-08" db="EMBL/GenBank/DDBJ databases">
        <authorList>
            <person name="Gutierrez-Valencia J."/>
        </authorList>
    </citation>
    <scope>NUCLEOTIDE SEQUENCE</scope>
</reference>
<protein>
    <recommendedName>
        <fullName evidence="6">NAC domain-containing protein</fullName>
    </recommendedName>
</protein>
<dbReference type="SUPFAM" id="SSF101941">
    <property type="entry name" value="NAC domain"/>
    <property type="match status" value="1"/>
</dbReference>
<gene>
    <name evidence="7" type="ORF">LITE_LOCUS27036</name>
</gene>
<dbReference type="InterPro" id="IPR036093">
    <property type="entry name" value="NAC_dom_sf"/>
</dbReference>
<feature type="domain" description="NAC" evidence="6">
    <location>
        <begin position="23"/>
        <end position="200"/>
    </location>
</feature>
<evidence type="ECO:0000313" key="7">
    <source>
        <dbReference type="EMBL" id="CAI0441829.1"/>
    </source>
</evidence>
<proteinExistence type="predicted"/>
<feature type="compositionally biased region" description="Low complexity" evidence="5">
    <location>
        <begin position="214"/>
        <end position="223"/>
    </location>
</feature>
<feature type="region of interest" description="Disordered" evidence="5">
    <location>
        <begin position="296"/>
        <end position="322"/>
    </location>
</feature>
<sequence length="437" mass="48588">MRESSAGGGGDPVNLSVNGQSQVPPGFRFHPTEEELLHYYLRKKVASDRIDLDVIREVDLNKLEPWDIQERCKIGSTPQSDWYFFSHKDKKYPTGTRTNRATAAGFWKATGRDKIIYSSYKRIGLRKTLVFYKGRAPHGQKSDWIMHEYRLDDAASTDTTTTAFIISSPGLNHVGGNYIIGGGDQGGSEEGWVVCRVFRKKNYQKSLESPRSGSSSANNNNNNLHHHASHIIMTPPPARCGGDDDNGVLDQILTYMSKQQQQHDCKAENSFANNTRFMHLPRLVADYENQQQHYHQQSFGDVTTENNNNNNNVNNNNNNNEASCCTNHGTGFDATGSGHDNKHGRVMMMSSQQQVVNDWTALDRLVASQLNGHLHDEVDLLNDGDDDDFIDGGDDDGGRIGHHHGVGSGMHVDLWSNFGKSETSPSSSSDPLCHLSV</sequence>
<keyword evidence="2" id="KW-0238">DNA-binding</keyword>
<dbReference type="GO" id="GO:0006355">
    <property type="term" value="P:regulation of DNA-templated transcription"/>
    <property type="evidence" value="ECO:0007669"/>
    <property type="project" value="InterPro"/>
</dbReference>
<feature type="compositionally biased region" description="Gly residues" evidence="5">
    <location>
        <begin position="1"/>
        <end position="11"/>
    </location>
</feature>
<organism evidence="7 8">
    <name type="scientific">Linum tenue</name>
    <dbReference type="NCBI Taxonomy" id="586396"/>
    <lineage>
        <taxon>Eukaryota</taxon>
        <taxon>Viridiplantae</taxon>
        <taxon>Streptophyta</taxon>
        <taxon>Embryophyta</taxon>
        <taxon>Tracheophyta</taxon>
        <taxon>Spermatophyta</taxon>
        <taxon>Magnoliopsida</taxon>
        <taxon>eudicotyledons</taxon>
        <taxon>Gunneridae</taxon>
        <taxon>Pentapetalae</taxon>
        <taxon>rosids</taxon>
        <taxon>fabids</taxon>
        <taxon>Malpighiales</taxon>
        <taxon>Linaceae</taxon>
        <taxon>Linum</taxon>
    </lineage>
</organism>
<feature type="compositionally biased region" description="Low complexity" evidence="5">
    <location>
        <begin position="306"/>
        <end position="320"/>
    </location>
</feature>
<dbReference type="PANTHER" id="PTHR31744:SF221">
    <property type="entry name" value="NAC DOMAIN-CONTAINING PROTEIN 43-LIKE"/>
    <property type="match status" value="1"/>
</dbReference>
<evidence type="ECO:0000313" key="8">
    <source>
        <dbReference type="Proteomes" id="UP001154282"/>
    </source>
</evidence>
<keyword evidence="4" id="KW-0539">Nucleus</keyword>
<evidence type="ECO:0000256" key="5">
    <source>
        <dbReference type="SAM" id="MobiDB-lite"/>
    </source>
</evidence>
<feature type="compositionally biased region" description="Polar residues" evidence="5">
    <location>
        <begin position="296"/>
        <end position="305"/>
    </location>
</feature>
<evidence type="ECO:0000256" key="4">
    <source>
        <dbReference type="ARBA" id="ARBA00023242"/>
    </source>
</evidence>
<dbReference type="PROSITE" id="PS51005">
    <property type="entry name" value="NAC"/>
    <property type="match status" value="1"/>
</dbReference>
<evidence type="ECO:0000259" key="6">
    <source>
        <dbReference type="PROSITE" id="PS51005"/>
    </source>
</evidence>
<dbReference type="InterPro" id="IPR003441">
    <property type="entry name" value="NAC-dom"/>
</dbReference>
<feature type="region of interest" description="Disordered" evidence="5">
    <location>
        <begin position="205"/>
        <end position="224"/>
    </location>
</feature>
<evidence type="ECO:0000256" key="3">
    <source>
        <dbReference type="ARBA" id="ARBA00023163"/>
    </source>
</evidence>